<dbReference type="EMBL" id="QLII01000001">
    <property type="protein sequence ID" value="RAI76240.1"/>
    <property type="molecule type" value="Genomic_DNA"/>
</dbReference>
<evidence type="ECO:0000313" key="1">
    <source>
        <dbReference type="EMBL" id="RAI76240.1"/>
    </source>
</evidence>
<name>A0A327NLP1_9BACT</name>
<sequence>MIVDSINTKQVHREAMQIAQQAFVAKQNGNDEEAVALYHRAFELEKIAALSLLQYDDKEPTRSILFRSAAALAKNSNNYREAERMVSYGLAGNPPADIADELRILYDELNFERHINIKGLKLDETDIALSLSGNEVGHGIIRSNEFLNRLQLIEQLTYRTAERKAGKPFRTSGSTPQNIKSQFEPFIATPIAASFAVRIKFGKPTNQLPVFDERPVYVEILDEVVLGIDLANSSREEELKLIIGNNDYYENFISLAKAIAPDGDNIKQVGISVSRDNKEHIVAIRRPKLRYNSENQTKGKSKRQLVTISGTLRMADADSSKIRLVNEDGKIYNITVPNGLTDIVRVYWEDTVTLTIAKTSRKATLVDISKL</sequence>
<dbReference type="Proteomes" id="UP000249016">
    <property type="component" value="Unassembled WGS sequence"/>
</dbReference>
<comment type="caution">
    <text evidence="1">The sequence shown here is derived from an EMBL/GenBank/DDBJ whole genome shotgun (WGS) entry which is preliminary data.</text>
</comment>
<evidence type="ECO:0000313" key="2">
    <source>
        <dbReference type="Proteomes" id="UP000249016"/>
    </source>
</evidence>
<keyword evidence="2" id="KW-1185">Reference proteome</keyword>
<dbReference type="RefSeq" id="WP_111345635.1">
    <property type="nucleotide sequence ID" value="NZ_QLII01000001.1"/>
</dbReference>
<protein>
    <submittedName>
        <fullName evidence="1">Uncharacterized protein</fullName>
    </submittedName>
</protein>
<dbReference type="AlphaFoldDB" id="A0A327NLP1"/>
<gene>
    <name evidence="1" type="ORF">HMF3257_22420</name>
</gene>
<organism evidence="1 2">
    <name type="scientific">Spirosoma telluris</name>
    <dbReference type="NCBI Taxonomy" id="2183553"/>
    <lineage>
        <taxon>Bacteria</taxon>
        <taxon>Pseudomonadati</taxon>
        <taxon>Bacteroidota</taxon>
        <taxon>Cytophagia</taxon>
        <taxon>Cytophagales</taxon>
        <taxon>Cytophagaceae</taxon>
        <taxon>Spirosoma</taxon>
    </lineage>
</organism>
<reference evidence="1 2" key="1">
    <citation type="submission" date="2018-06" db="EMBL/GenBank/DDBJ databases">
        <title>Spirosoma sp. HMF3257 Genome sequencing and assembly.</title>
        <authorList>
            <person name="Kang H."/>
            <person name="Cha I."/>
            <person name="Kim H."/>
            <person name="Kang J."/>
            <person name="Joh K."/>
        </authorList>
    </citation>
    <scope>NUCLEOTIDE SEQUENCE [LARGE SCALE GENOMIC DNA]</scope>
    <source>
        <strain evidence="1 2">HMF3257</strain>
    </source>
</reference>
<proteinExistence type="predicted"/>
<accession>A0A327NLP1</accession>